<gene>
    <name evidence="2" type="ORF">CXL00_19835</name>
</gene>
<dbReference type="InterPro" id="IPR007359">
    <property type="entry name" value="SigmaE_reg_RseC_MucC"/>
</dbReference>
<keyword evidence="1" id="KW-0472">Membrane</keyword>
<dbReference type="EMBL" id="POUW01000009">
    <property type="protein sequence ID" value="PNG03426.1"/>
    <property type="molecule type" value="Genomic_DNA"/>
</dbReference>
<dbReference type="InterPro" id="IPR026268">
    <property type="entry name" value="RseC"/>
</dbReference>
<organism evidence="2 3">
    <name type="scientific">Stutzerimonas stutzeri</name>
    <name type="common">Pseudomonas stutzeri</name>
    <dbReference type="NCBI Taxonomy" id="316"/>
    <lineage>
        <taxon>Bacteria</taxon>
        <taxon>Pseudomonadati</taxon>
        <taxon>Pseudomonadota</taxon>
        <taxon>Gammaproteobacteria</taxon>
        <taxon>Pseudomonadales</taxon>
        <taxon>Pseudomonadaceae</taxon>
        <taxon>Stutzerimonas</taxon>
    </lineage>
</organism>
<keyword evidence="1" id="KW-1133">Transmembrane helix</keyword>
<dbReference type="PANTHER" id="PTHR35867:SF1">
    <property type="entry name" value="PROTEIN RSEC"/>
    <property type="match status" value="1"/>
</dbReference>
<feature type="transmembrane region" description="Helical" evidence="1">
    <location>
        <begin position="74"/>
        <end position="93"/>
    </location>
</feature>
<evidence type="ECO:0000256" key="1">
    <source>
        <dbReference type="SAM" id="Phobius"/>
    </source>
</evidence>
<dbReference type="PANTHER" id="PTHR35867">
    <property type="entry name" value="PROTEIN RSEC"/>
    <property type="match status" value="1"/>
</dbReference>
<dbReference type="PIRSF" id="PIRSF004923">
    <property type="entry name" value="RseC"/>
    <property type="match status" value="1"/>
</dbReference>
<comment type="caution">
    <text evidence="2">The sequence shown here is derived from an EMBL/GenBank/DDBJ whole genome shotgun (WGS) entry which is preliminary data.</text>
</comment>
<reference evidence="2 3" key="1">
    <citation type="submission" date="2018-01" db="EMBL/GenBank/DDBJ databases">
        <title>Denitrification phenotypes of diverse strains of Pseudomonas stutzeri.</title>
        <authorList>
            <person name="Milligan D.A."/>
            <person name="Bergaust L."/>
            <person name="Bakken L.R."/>
            <person name="Frostegard A."/>
        </authorList>
    </citation>
    <scope>NUCLEOTIDE SEQUENCE [LARGE SCALE GENOMIC DNA]</scope>
    <source>
        <strain evidence="2 3">28a3</strain>
    </source>
</reference>
<evidence type="ECO:0000313" key="2">
    <source>
        <dbReference type="EMBL" id="PNG03426.1"/>
    </source>
</evidence>
<dbReference type="AlphaFoldDB" id="A0A2N8SLR2"/>
<evidence type="ECO:0000313" key="3">
    <source>
        <dbReference type="Proteomes" id="UP000235897"/>
    </source>
</evidence>
<protein>
    <submittedName>
        <fullName evidence="2">Transcriptional regulator</fullName>
    </submittedName>
</protein>
<keyword evidence="1" id="KW-0812">Transmembrane</keyword>
<accession>A0A2N8SLR2</accession>
<feature type="transmembrane region" description="Helical" evidence="1">
    <location>
        <begin position="105"/>
        <end position="122"/>
    </location>
</feature>
<dbReference type="Pfam" id="PF04246">
    <property type="entry name" value="RseC_MucC"/>
    <property type="match status" value="1"/>
</dbReference>
<dbReference type="RefSeq" id="WP_021206986.1">
    <property type="nucleotide sequence ID" value="NZ_JAMOIG010000029.1"/>
</dbReference>
<name>A0A2N8SLR2_STUST</name>
<dbReference type="Proteomes" id="UP000235897">
    <property type="component" value="Unassembled WGS sequence"/>
</dbReference>
<dbReference type="OrthoDB" id="9795854at2"/>
<proteinExistence type="predicted"/>
<sequence length="168" mass="17911">MIEEPGRVIAVEAGAVWVETRRSSTCSGCSARNGCGQGLMDRLGVRERRGLIRALSDCHLSVGDSVVIGIRESVLLRGALLVYLFPLIALFASSLLASELGASEPYVMLAGISGFVLSWLAVRRRSQRTACDPALQPVVLRPVLVGAAGRGQANTILTRESDLEGFTE</sequence>